<keyword evidence="8" id="KW-0862">Zinc</keyword>
<dbReference type="InterPro" id="IPR001876">
    <property type="entry name" value="Znf_RanBP2"/>
</dbReference>
<proteinExistence type="predicted"/>
<dbReference type="CDD" id="cd00078">
    <property type="entry name" value="HECTc"/>
    <property type="match status" value="1"/>
</dbReference>
<keyword evidence="4" id="KW-0808">Transferase</keyword>
<evidence type="ECO:0000256" key="11">
    <source>
        <dbReference type="SAM" id="Phobius"/>
    </source>
</evidence>
<dbReference type="GO" id="GO:0006511">
    <property type="term" value="P:ubiquitin-dependent protein catabolic process"/>
    <property type="evidence" value="ECO:0007669"/>
    <property type="project" value="TreeGrafter"/>
</dbReference>
<feature type="domain" description="HECT" evidence="13">
    <location>
        <begin position="332"/>
        <end position="679"/>
    </location>
</feature>
<dbReference type="SMART" id="SM00547">
    <property type="entry name" value="ZnF_RBZ"/>
    <property type="match status" value="1"/>
</dbReference>
<keyword evidence="11" id="KW-1133">Transmembrane helix</keyword>
<dbReference type="PANTHER" id="PTHR11254">
    <property type="entry name" value="HECT DOMAIN UBIQUITIN-PROTEIN LIGASE"/>
    <property type="match status" value="1"/>
</dbReference>
<dbReference type="GO" id="GO:0008270">
    <property type="term" value="F:zinc ion binding"/>
    <property type="evidence" value="ECO:0007669"/>
    <property type="project" value="UniProtKB-KW"/>
</dbReference>
<dbReference type="PROSITE" id="PS50237">
    <property type="entry name" value="HECT"/>
    <property type="match status" value="1"/>
</dbReference>
<dbReference type="SUPFAM" id="SSF90209">
    <property type="entry name" value="Ran binding protein zinc finger-like"/>
    <property type="match status" value="1"/>
</dbReference>
<evidence type="ECO:0000256" key="10">
    <source>
        <dbReference type="PROSITE-ProRule" id="PRU00322"/>
    </source>
</evidence>
<comment type="caution">
    <text evidence="14">The sequence shown here is derived from an EMBL/GenBank/DDBJ whole genome shotgun (WGS) entry which is preliminary data.</text>
</comment>
<dbReference type="SUPFAM" id="SSF56204">
    <property type="entry name" value="Hect, E3 ligase catalytic domain"/>
    <property type="match status" value="1"/>
</dbReference>
<dbReference type="Gene3D" id="3.90.1750.10">
    <property type="entry name" value="Hect, E3 ligase catalytic domains"/>
    <property type="match status" value="1"/>
</dbReference>
<evidence type="ECO:0000256" key="9">
    <source>
        <dbReference type="PROSITE-ProRule" id="PRU00104"/>
    </source>
</evidence>
<comment type="catalytic activity">
    <reaction evidence="1">
        <text>S-ubiquitinyl-[E2 ubiquitin-conjugating enzyme]-L-cysteine + [acceptor protein]-L-lysine = [E2 ubiquitin-conjugating enzyme]-L-cysteine + N(6)-ubiquitinyl-[acceptor protein]-L-lysine.</text>
        <dbReference type="EC" id="2.3.2.26"/>
    </reaction>
</comment>
<protein>
    <recommendedName>
        <fullName evidence="3">HECT-type E3 ubiquitin transferase</fullName>
        <ecNumber evidence="3">2.3.2.26</ecNumber>
    </recommendedName>
</protein>
<evidence type="ECO:0000256" key="6">
    <source>
        <dbReference type="ARBA" id="ARBA00022771"/>
    </source>
</evidence>
<dbReference type="Gene3D" id="3.30.2410.10">
    <property type="entry name" value="Hect, E3 ligase catalytic domain"/>
    <property type="match status" value="1"/>
</dbReference>
<dbReference type="OrthoDB" id="8068875at2759"/>
<gene>
    <name evidence="14" type="ORF">Poli38472_008673</name>
</gene>
<name>A0A8K1FA94_PYTOL</name>
<dbReference type="EC" id="2.3.2.26" evidence="3"/>
<dbReference type="InterPro" id="IPR036443">
    <property type="entry name" value="Znf_RanBP2_sf"/>
</dbReference>
<dbReference type="FunFam" id="3.30.2160.10:FF:000001">
    <property type="entry name" value="E3 ubiquitin-protein ligase NEDD4-like"/>
    <property type="match status" value="1"/>
</dbReference>
<dbReference type="Gene3D" id="3.30.2160.10">
    <property type="entry name" value="Hect, E3 ligase catalytic domain"/>
    <property type="match status" value="1"/>
</dbReference>
<evidence type="ECO:0000256" key="7">
    <source>
        <dbReference type="ARBA" id="ARBA00022786"/>
    </source>
</evidence>
<accession>A0A8K1FA94</accession>
<dbReference type="GO" id="GO:0005737">
    <property type="term" value="C:cytoplasm"/>
    <property type="evidence" value="ECO:0007669"/>
    <property type="project" value="TreeGrafter"/>
</dbReference>
<dbReference type="GO" id="GO:0016567">
    <property type="term" value="P:protein ubiquitination"/>
    <property type="evidence" value="ECO:0007669"/>
    <property type="project" value="TreeGrafter"/>
</dbReference>
<feature type="domain" description="RanBP2-type" evidence="12">
    <location>
        <begin position="64"/>
        <end position="95"/>
    </location>
</feature>
<keyword evidence="7 9" id="KW-0833">Ubl conjugation pathway</keyword>
<evidence type="ECO:0000259" key="12">
    <source>
        <dbReference type="PROSITE" id="PS50199"/>
    </source>
</evidence>
<evidence type="ECO:0000256" key="3">
    <source>
        <dbReference type="ARBA" id="ARBA00012485"/>
    </source>
</evidence>
<organism evidence="14 15">
    <name type="scientific">Pythium oligandrum</name>
    <name type="common">Mycoparasitic fungus</name>
    <dbReference type="NCBI Taxonomy" id="41045"/>
    <lineage>
        <taxon>Eukaryota</taxon>
        <taxon>Sar</taxon>
        <taxon>Stramenopiles</taxon>
        <taxon>Oomycota</taxon>
        <taxon>Peronosporomycetes</taxon>
        <taxon>Pythiales</taxon>
        <taxon>Pythiaceae</taxon>
        <taxon>Pythium</taxon>
    </lineage>
</organism>
<keyword evidence="5" id="KW-0479">Metal-binding</keyword>
<evidence type="ECO:0000256" key="1">
    <source>
        <dbReference type="ARBA" id="ARBA00000885"/>
    </source>
</evidence>
<feature type="transmembrane region" description="Helical" evidence="11">
    <location>
        <begin position="7"/>
        <end position="28"/>
    </location>
</feature>
<keyword evidence="15" id="KW-1185">Reference proteome</keyword>
<dbReference type="PROSITE" id="PS50199">
    <property type="entry name" value="ZF_RANBP2_2"/>
    <property type="match status" value="1"/>
</dbReference>
<dbReference type="InterPro" id="IPR035983">
    <property type="entry name" value="Hect_E3_ubiquitin_ligase"/>
</dbReference>
<evidence type="ECO:0000259" key="13">
    <source>
        <dbReference type="PROSITE" id="PS50237"/>
    </source>
</evidence>
<keyword evidence="11" id="KW-0472">Membrane</keyword>
<dbReference type="SMART" id="SM00119">
    <property type="entry name" value="HECTc"/>
    <property type="match status" value="1"/>
</dbReference>
<evidence type="ECO:0000256" key="4">
    <source>
        <dbReference type="ARBA" id="ARBA00022679"/>
    </source>
</evidence>
<dbReference type="PANTHER" id="PTHR11254:SF440">
    <property type="entry name" value="E3 UBIQUITIN-PROTEIN LIGASE NEDD-4"/>
    <property type="match status" value="1"/>
</dbReference>
<evidence type="ECO:0000256" key="8">
    <source>
        <dbReference type="ARBA" id="ARBA00022833"/>
    </source>
</evidence>
<keyword evidence="11" id="KW-0812">Transmembrane</keyword>
<dbReference type="PROSITE" id="PS01358">
    <property type="entry name" value="ZF_RANBP2_1"/>
    <property type="match status" value="1"/>
</dbReference>
<keyword evidence="6 10" id="KW-0863">Zinc-finger</keyword>
<feature type="active site" description="Glycyl thioester intermediate" evidence="9">
    <location>
        <position position="646"/>
    </location>
</feature>
<evidence type="ECO:0000256" key="2">
    <source>
        <dbReference type="ARBA" id="ARBA00004906"/>
    </source>
</evidence>
<evidence type="ECO:0000313" key="14">
    <source>
        <dbReference type="EMBL" id="TMW56025.1"/>
    </source>
</evidence>
<comment type="pathway">
    <text evidence="2">Protein modification; protein ubiquitination.</text>
</comment>
<dbReference type="FunFam" id="3.30.2410.10:FF:000009">
    <property type="entry name" value="Probable E3 ubiquitin-protein ligase HECTD2"/>
    <property type="match status" value="1"/>
</dbReference>
<dbReference type="InterPro" id="IPR000569">
    <property type="entry name" value="HECT_dom"/>
</dbReference>
<dbReference type="Pfam" id="PF00632">
    <property type="entry name" value="HECT"/>
    <property type="match status" value="1"/>
</dbReference>
<evidence type="ECO:0000256" key="5">
    <source>
        <dbReference type="ARBA" id="ARBA00022723"/>
    </source>
</evidence>
<sequence length="679" mass="76838">MSGGNSTLLALGLAFIGVMALVLFLMIFCTYHSPPPPTTYTIDMVDTLGQDLLTRENLEETMLEEGQAEWQCIVCLHMNHPDVSACHLCGASQEASTLRQMSTLSDTAILGNTVLGATFLSNMSSDNPTDLAATTILQAPEISMNTRQRALRYRRLNRMQLTQRQRGAQRRRLWQRVQLPNGSYIWVRTALPPMLKKKDSLISRLRNHTLIRRENRLSATITEQLHRKNAATLGFYSQLEEDGKVSWRSTTETVSISIDEKDPTLTTSVEDDQDNDMDMEGLMSLPFNEKKKWFLKKVKSLAVPFTQSLFRVVMKRDQVFEASVVALTELLTPDRLREHLNISFEGEPALDAGGVLREWFGLVTKALFSAELGVFCTTQGESTSYWINPASEAALGSDYLTFYRFVGRLFGQAILENLVFEPHISLPLLKHFLGVPITFSDLEFLDEELYKNCVWMRDNDNVDSLCVTFSVQSPTGEIVDLKPNGRDIDVTDENKLEYLSLVLRYRMLDSVAPQLSAMLQGLYDIIPQSLLSVFDYQELDFFLCGLPTIDVNDWETQSRVRYFAQPEDVVGTNEEAQVVAWFWEVVRAFSDEERARLLQFATGSSRVPVEGFRALTSTSGIVHPFTLQLVPRGVPPLGLCAKAHTCFNRIDLPRYKDKDEVETYLTLVIQMEITGFGFE</sequence>
<dbReference type="GO" id="GO:0061630">
    <property type="term" value="F:ubiquitin protein ligase activity"/>
    <property type="evidence" value="ECO:0007669"/>
    <property type="project" value="UniProtKB-EC"/>
</dbReference>
<dbReference type="Proteomes" id="UP000794436">
    <property type="component" value="Unassembled WGS sequence"/>
</dbReference>
<dbReference type="InterPro" id="IPR050409">
    <property type="entry name" value="E3_ubiq-protein_ligase"/>
</dbReference>
<evidence type="ECO:0000313" key="15">
    <source>
        <dbReference type="Proteomes" id="UP000794436"/>
    </source>
</evidence>
<dbReference type="AlphaFoldDB" id="A0A8K1FA94"/>
<dbReference type="EMBL" id="SPLM01000146">
    <property type="protein sequence ID" value="TMW56025.1"/>
    <property type="molecule type" value="Genomic_DNA"/>
</dbReference>
<reference evidence="14" key="1">
    <citation type="submission" date="2019-03" db="EMBL/GenBank/DDBJ databases">
        <title>Long read genome sequence of the mycoparasitic Pythium oligandrum ATCC 38472 isolated from sugarbeet rhizosphere.</title>
        <authorList>
            <person name="Gaulin E."/>
        </authorList>
    </citation>
    <scope>NUCLEOTIDE SEQUENCE</scope>
    <source>
        <strain evidence="14">ATCC 38472_TT</strain>
    </source>
</reference>